<dbReference type="Proteomes" id="UP001202328">
    <property type="component" value="Unassembled WGS sequence"/>
</dbReference>
<dbReference type="Gene3D" id="2.10.230.10">
    <property type="entry name" value="Heat shock protein DnaJ, cysteine-rich domain"/>
    <property type="match status" value="1"/>
</dbReference>
<dbReference type="PANTHER" id="PTHR43888">
    <property type="entry name" value="DNAJ-LIKE-2, ISOFORM A-RELATED"/>
    <property type="match status" value="1"/>
</dbReference>
<dbReference type="Pfam" id="PF01556">
    <property type="entry name" value="DnaJ_C"/>
    <property type="match status" value="1"/>
</dbReference>
<evidence type="ECO:0000256" key="3">
    <source>
        <dbReference type="ARBA" id="ARBA00022771"/>
    </source>
</evidence>
<evidence type="ECO:0000256" key="1">
    <source>
        <dbReference type="ARBA" id="ARBA00022723"/>
    </source>
</evidence>
<dbReference type="GO" id="GO:0006457">
    <property type="term" value="P:protein folding"/>
    <property type="evidence" value="ECO:0007669"/>
    <property type="project" value="InterPro"/>
</dbReference>
<protein>
    <recommendedName>
        <fullName evidence="5">Chaperone DnaJ C-terminal domain-containing protein</fullName>
    </recommendedName>
</protein>
<dbReference type="AlphaFoldDB" id="A0AAD4X697"/>
<sequence length="242" mass="27028">MSRQEKSIVRSLMVSLRDLYCGTSKKLSVSRNVICSKCSCSGCKGSGVKLVKVYYYGLVVQPCNECRGTGERETMSNNCCPGCKGDKVVQEKKIVEVHVEQGMKNGQMITFPGEGNQAPKTDSGDIVVVLVQWSHPKFQRMGDNLAVEHTLSLTEALSGFQFALTHLDGRKFLIETNPVEIVKPDSYKTVNDEGMPVHKKPDMKGKLEDLRNEEIKIKQAQAPEVYDEDDYMHRAAEMCSQQ</sequence>
<proteinExistence type="predicted"/>
<evidence type="ECO:0000313" key="7">
    <source>
        <dbReference type="Proteomes" id="UP001202328"/>
    </source>
</evidence>
<feature type="domain" description="Chaperone DnaJ C-terminal" evidence="5">
    <location>
        <begin position="11"/>
        <end position="207"/>
    </location>
</feature>
<keyword evidence="2" id="KW-0677">Repeat</keyword>
<dbReference type="Gene3D" id="2.60.260.20">
    <property type="entry name" value="Urease metallochaperone UreE, N-terminal domain"/>
    <property type="match status" value="2"/>
</dbReference>
<evidence type="ECO:0000256" key="4">
    <source>
        <dbReference type="ARBA" id="ARBA00022833"/>
    </source>
</evidence>
<dbReference type="FunFam" id="2.60.260.20:FF:000003">
    <property type="entry name" value="DnaJ subfamily A member 2"/>
    <property type="match status" value="1"/>
</dbReference>
<gene>
    <name evidence="6" type="ORF">MKW98_025114</name>
</gene>
<dbReference type="EMBL" id="JAJJMB010015535">
    <property type="protein sequence ID" value="KAI3853597.1"/>
    <property type="molecule type" value="Genomic_DNA"/>
</dbReference>
<dbReference type="InterPro" id="IPR036410">
    <property type="entry name" value="HSP_DnaJ_Cys-rich_dom_sf"/>
</dbReference>
<comment type="caution">
    <text evidence="6">The sequence shown here is derived from an EMBL/GenBank/DDBJ whole genome shotgun (WGS) entry which is preliminary data.</text>
</comment>
<keyword evidence="3" id="KW-0863">Zinc-finger</keyword>
<keyword evidence="4" id="KW-0862">Zinc</keyword>
<dbReference type="SUPFAM" id="SSF49493">
    <property type="entry name" value="HSP40/DnaJ peptide-binding domain"/>
    <property type="match status" value="2"/>
</dbReference>
<keyword evidence="7" id="KW-1185">Reference proteome</keyword>
<dbReference type="SUPFAM" id="SSF57938">
    <property type="entry name" value="DnaJ/Hsp40 cysteine-rich domain"/>
    <property type="match status" value="1"/>
</dbReference>
<dbReference type="InterPro" id="IPR044713">
    <property type="entry name" value="DNJA1/2-like"/>
</dbReference>
<dbReference type="GO" id="GO:0008270">
    <property type="term" value="F:zinc ion binding"/>
    <property type="evidence" value="ECO:0007669"/>
    <property type="project" value="UniProtKB-KW"/>
</dbReference>
<reference evidence="6" key="1">
    <citation type="submission" date="2022-04" db="EMBL/GenBank/DDBJ databases">
        <title>A functionally conserved STORR gene fusion in Papaver species that diverged 16.8 million years ago.</title>
        <authorList>
            <person name="Catania T."/>
        </authorList>
    </citation>
    <scope>NUCLEOTIDE SEQUENCE</scope>
    <source>
        <strain evidence="6">S-188037</strain>
    </source>
</reference>
<dbReference type="InterPro" id="IPR002939">
    <property type="entry name" value="DnaJ_C"/>
</dbReference>
<evidence type="ECO:0000259" key="5">
    <source>
        <dbReference type="Pfam" id="PF01556"/>
    </source>
</evidence>
<dbReference type="GO" id="GO:0030544">
    <property type="term" value="F:Hsp70 protein binding"/>
    <property type="evidence" value="ECO:0007669"/>
    <property type="project" value="InterPro"/>
</dbReference>
<name>A0AAD4X697_9MAGN</name>
<dbReference type="GO" id="GO:0051082">
    <property type="term" value="F:unfolded protein binding"/>
    <property type="evidence" value="ECO:0007669"/>
    <property type="project" value="InterPro"/>
</dbReference>
<evidence type="ECO:0000256" key="2">
    <source>
        <dbReference type="ARBA" id="ARBA00022737"/>
    </source>
</evidence>
<dbReference type="InterPro" id="IPR008971">
    <property type="entry name" value="HSP40/DnaJ_pept-bd"/>
</dbReference>
<organism evidence="6 7">
    <name type="scientific">Papaver atlanticum</name>
    <dbReference type="NCBI Taxonomy" id="357466"/>
    <lineage>
        <taxon>Eukaryota</taxon>
        <taxon>Viridiplantae</taxon>
        <taxon>Streptophyta</taxon>
        <taxon>Embryophyta</taxon>
        <taxon>Tracheophyta</taxon>
        <taxon>Spermatophyta</taxon>
        <taxon>Magnoliopsida</taxon>
        <taxon>Ranunculales</taxon>
        <taxon>Papaveraceae</taxon>
        <taxon>Papaveroideae</taxon>
        <taxon>Papaver</taxon>
    </lineage>
</organism>
<dbReference type="CDD" id="cd10747">
    <property type="entry name" value="DnaJ_C"/>
    <property type="match status" value="1"/>
</dbReference>
<keyword evidence="1" id="KW-0479">Metal-binding</keyword>
<evidence type="ECO:0000313" key="6">
    <source>
        <dbReference type="EMBL" id="KAI3853597.1"/>
    </source>
</evidence>
<accession>A0AAD4X697</accession>